<evidence type="ECO:0000313" key="2">
    <source>
        <dbReference type="EMBL" id="MBM9467271.1"/>
    </source>
</evidence>
<feature type="transmembrane region" description="Helical" evidence="1">
    <location>
        <begin position="17"/>
        <end position="37"/>
    </location>
</feature>
<organism evidence="2 3">
    <name type="scientific">Nakamurella leprariae</name>
    <dbReference type="NCBI Taxonomy" id="2803911"/>
    <lineage>
        <taxon>Bacteria</taxon>
        <taxon>Bacillati</taxon>
        <taxon>Actinomycetota</taxon>
        <taxon>Actinomycetes</taxon>
        <taxon>Nakamurellales</taxon>
        <taxon>Nakamurellaceae</taxon>
        <taxon>Nakamurella</taxon>
    </lineage>
</organism>
<gene>
    <name evidence="2" type="ORF">JL106_08265</name>
</gene>
<proteinExistence type="predicted"/>
<feature type="transmembrane region" description="Helical" evidence="1">
    <location>
        <begin position="125"/>
        <end position="144"/>
    </location>
</feature>
<keyword evidence="3" id="KW-1185">Reference proteome</keyword>
<dbReference type="EMBL" id="JAERWK010000010">
    <property type="protein sequence ID" value="MBM9467271.1"/>
    <property type="molecule type" value="Genomic_DNA"/>
</dbReference>
<comment type="caution">
    <text evidence="2">The sequence shown here is derived from an EMBL/GenBank/DDBJ whole genome shotgun (WGS) entry which is preliminary data.</text>
</comment>
<sequence>MTVVVSTQPGPSKILRCITLLAITAIYARVALLYAPGAETRLTNPLPAALRDVSGPVPLSVYAGLWLCSAVVVAVLAVRPVTPWTGKRITAALLGAVTMPVAWAWFYLIGWGISGFGSTEWNSAVLYGGLAVVTGCVLIGWPAAAGSRR</sequence>
<dbReference type="AlphaFoldDB" id="A0A938YCW8"/>
<accession>A0A938YCW8</accession>
<feature type="transmembrane region" description="Helical" evidence="1">
    <location>
        <begin position="90"/>
        <end position="113"/>
    </location>
</feature>
<evidence type="ECO:0000256" key="1">
    <source>
        <dbReference type="SAM" id="Phobius"/>
    </source>
</evidence>
<dbReference type="RefSeq" id="WP_205260227.1">
    <property type="nucleotide sequence ID" value="NZ_JAERWK010000010.1"/>
</dbReference>
<keyword evidence="1" id="KW-0812">Transmembrane</keyword>
<keyword evidence="1" id="KW-0472">Membrane</keyword>
<evidence type="ECO:0000313" key="3">
    <source>
        <dbReference type="Proteomes" id="UP000663792"/>
    </source>
</evidence>
<reference evidence="2" key="1">
    <citation type="submission" date="2021-01" db="EMBL/GenBank/DDBJ databases">
        <title>YIM 132084 draft genome.</title>
        <authorList>
            <person name="An D."/>
        </authorList>
    </citation>
    <scope>NUCLEOTIDE SEQUENCE</scope>
    <source>
        <strain evidence="2">YIM 132084</strain>
    </source>
</reference>
<protein>
    <submittedName>
        <fullName evidence="2">Uncharacterized protein</fullName>
    </submittedName>
</protein>
<keyword evidence="1" id="KW-1133">Transmembrane helix</keyword>
<name>A0A938YCW8_9ACTN</name>
<dbReference type="Proteomes" id="UP000663792">
    <property type="component" value="Unassembled WGS sequence"/>
</dbReference>
<feature type="transmembrane region" description="Helical" evidence="1">
    <location>
        <begin position="57"/>
        <end position="78"/>
    </location>
</feature>